<feature type="compositionally biased region" description="Polar residues" evidence="2">
    <location>
        <begin position="348"/>
        <end position="374"/>
    </location>
</feature>
<feature type="compositionally biased region" description="Polar residues" evidence="2">
    <location>
        <begin position="322"/>
        <end position="331"/>
    </location>
</feature>
<organism evidence="4 5">
    <name type="scientific">Linum tenue</name>
    <dbReference type="NCBI Taxonomy" id="586396"/>
    <lineage>
        <taxon>Eukaryota</taxon>
        <taxon>Viridiplantae</taxon>
        <taxon>Streptophyta</taxon>
        <taxon>Embryophyta</taxon>
        <taxon>Tracheophyta</taxon>
        <taxon>Spermatophyta</taxon>
        <taxon>Magnoliopsida</taxon>
        <taxon>eudicotyledons</taxon>
        <taxon>Gunneridae</taxon>
        <taxon>Pentapetalae</taxon>
        <taxon>rosids</taxon>
        <taxon>fabids</taxon>
        <taxon>Malpighiales</taxon>
        <taxon>Linaceae</taxon>
        <taxon>Linum</taxon>
    </lineage>
</organism>
<evidence type="ECO:0000313" key="5">
    <source>
        <dbReference type="Proteomes" id="UP001154282"/>
    </source>
</evidence>
<keyword evidence="5" id="KW-1185">Reference proteome</keyword>
<evidence type="ECO:0000256" key="1">
    <source>
        <dbReference type="PROSITE-ProRule" id="PRU00047"/>
    </source>
</evidence>
<dbReference type="EMBL" id="CAMGYJ010000007">
    <property type="protein sequence ID" value="CAI0442243.1"/>
    <property type="molecule type" value="Genomic_DNA"/>
</dbReference>
<feature type="compositionally biased region" description="Basic residues" evidence="2">
    <location>
        <begin position="393"/>
        <end position="402"/>
    </location>
</feature>
<keyword evidence="1" id="KW-0479">Metal-binding</keyword>
<feature type="compositionally biased region" description="Low complexity" evidence="2">
    <location>
        <begin position="469"/>
        <end position="478"/>
    </location>
</feature>
<dbReference type="GO" id="GO:0008270">
    <property type="term" value="F:zinc ion binding"/>
    <property type="evidence" value="ECO:0007669"/>
    <property type="project" value="UniProtKB-KW"/>
</dbReference>
<feature type="compositionally biased region" description="Basic and acidic residues" evidence="2">
    <location>
        <begin position="270"/>
        <end position="285"/>
    </location>
</feature>
<dbReference type="Pfam" id="PF14111">
    <property type="entry name" value="DUF4283"/>
    <property type="match status" value="1"/>
</dbReference>
<feature type="compositionally biased region" description="Low complexity" evidence="2">
    <location>
        <begin position="211"/>
        <end position="221"/>
    </location>
</feature>
<reference evidence="4" key="1">
    <citation type="submission" date="2022-08" db="EMBL/GenBank/DDBJ databases">
        <authorList>
            <person name="Gutierrez-Valencia J."/>
        </authorList>
    </citation>
    <scope>NUCLEOTIDE SEQUENCE</scope>
</reference>
<dbReference type="AlphaFoldDB" id="A0AAV0M9U1"/>
<evidence type="ECO:0000313" key="4">
    <source>
        <dbReference type="EMBL" id="CAI0442243.1"/>
    </source>
</evidence>
<dbReference type="PANTHER" id="PTHR31286:SF99">
    <property type="entry name" value="DUF4283 DOMAIN-CONTAINING PROTEIN"/>
    <property type="match status" value="1"/>
</dbReference>
<feature type="region of interest" description="Disordered" evidence="2">
    <location>
        <begin position="447"/>
        <end position="478"/>
    </location>
</feature>
<dbReference type="InterPro" id="IPR001878">
    <property type="entry name" value="Znf_CCHC"/>
</dbReference>
<proteinExistence type="predicted"/>
<feature type="compositionally biased region" description="Low complexity" evidence="2">
    <location>
        <begin position="312"/>
        <end position="321"/>
    </location>
</feature>
<feature type="compositionally biased region" description="Basic and acidic residues" evidence="2">
    <location>
        <begin position="196"/>
        <end position="208"/>
    </location>
</feature>
<dbReference type="GO" id="GO:0003676">
    <property type="term" value="F:nucleic acid binding"/>
    <property type="evidence" value="ECO:0007669"/>
    <property type="project" value="InterPro"/>
</dbReference>
<name>A0AAV0M9U1_9ROSI</name>
<sequence>MDWIGGLDDACYLVQLSNEQDYFKALTDGPWVIYDHYLAVQQWTPNFGILDPLPKTMIVWIQLPALKVHFYHREVLMSLGNLVGRTIKLDYHTINRQRRKFARLAVEIDMSKPLVPRIFLDDHWQKVVYENLPMVCFECGKVGHNSGSCSNLQQATTGGQLTIVGDQAPATQATVGEVDQPGFGPWMLVSKKSRRSSRDPAKKGKFEQDLGNGSQGQANKNGKGGNRFKDGDSTPSATTMTKIPVNQRPQELERKGNSIEKEGEIFVGRDNSKGKEIMREEKELGKGVLGSGPGQRESVKTGPRSKSELNKASTSAHSSASPTERLNQSASEGLVTESGPMMAKRSVPANQPPVQLVVGSNGTKMQIVSVPSSPKKNRQADSRSMTAAERTKPNKTYRRQSKKGATPVKLQASKALQIWSPVKDKKAKSRARLASLTLQEINAWTGAAAQTERSFEQGGSRPTQVDQPAAAGEAANAN</sequence>
<protein>
    <recommendedName>
        <fullName evidence="3">CCHC-type domain-containing protein</fullName>
    </recommendedName>
</protein>
<dbReference type="InterPro" id="IPR025558">
    <property type="entry name" value="DUF4283"/>
</dbReference>
<feature type="domain" description="CCHC-type" evidence="3">
    <location>
        <begin position="136"/>
        <end position="151"/>
    </location>
</feature>
<feature type="compositionally biased region" description="Basic and acidic residues" evidence="2">
    <location>
        <begin position="250"/>
        <end position="264"/>
    </location>
</feature>
<comment type="caution">
    <text evidence="4">The sequence shown here is derived from an EMBL/GenBank/DDBJ whole genome shotgun (WGS) entry which is preliminary data.</text>
</comment>
<keyword evidence="1" id="KW-0863">Zinc-finger</keyword>
<dbReference type="InterPro" id="IPR040256">
    <property type="entry name" value="At4g02000-like"/>
</dbReference>
<evidence type="ECO:0000259" key="3">
    <source>
        <dbReference type="PROSITE" id="PS50158"/>
    </source>
</evidence>
<feature type="region of interest" description="Disordered" evidence="2">
    <location>
        <begin position="174"/>
        <end position="410"/>
    </location>
</feature>
<dbReference type="Proteomes" id="UP001154282">
    <property type="component" value="Unassembled WGS sequence"/>
</dbReference>
<accession>A0AAV0M9U1</accession>
<gene>
    <name evidence="4" type="ORF">LITE_LOCUS27195</name>
</gene>
<keyword evidence="1" id="KW-0862">Zinc</keyword>
<dbReference type="PANTHER" id="PTHR31286">
    <property type="entry name" value="GLYCINE-RICH CELL WALL STRUCTURAL PROTEIN 1.8-LIKE"/>
    <property type="match status" value="1"/>
</dbReference>
<evidence type="ECO:0000256" key="2">
    <source>
        <dbReference type="SAM" id="MobiDB-lite"/>
    </source>
</evidence>
<dbReference type="PROSITE" id="PS50158">
    <property type="entry name" value="ZF_CCHC"/>
    <property type="match status" value="1"/>
</dbReference>